<dbReference type="RefSeq" id="WP_156431898.1">
    <property type="nucleotide sequence ID" value="NZ_JBHSCR010000003.1"/>
</dbReference>
<gene>
    <name evidence="2" type="ORF">ACFO5Q_05435</name>
</gene>
<keyword evidence="1" id="KW-0812">Transmembrane</keyword>
<evidence type="ECO:0000313" key="2">
    <source>
        <dbReference type="EMBL" id="MFC4347281.1"/>
    </source>
</evidence>
<reference evidence="3" key="1">
    <citation type="journal article" date="2019" name="Int. J. Syst. Evol. Microbiol.">
        <title>The Global Catalogue of Microorganisms (GCM) 10K type strain sequencing project: providing services to taxonomists for standard genome sequencing and annotation.</title>
        <authorList>
            <consortium name="The Broad Institute Genomics Platform"/>
            <consortium name="The Broad Institute Genome Sequencing Center for Infectious Disease"/>
            <person name="Wu L."/>
            <person name="Ma J."/>
        </authorList>
    </citation>
    <scope>NUCLEOTIDE SEQUENCE [LARGE SCALE GENOMIC DNA]</scope>
    <source>
        <strain evidence="3">CGMCC 1.15304</strain>
    </source>
</reference>
<comment type="caution">
    <text evidence="2">The sequence shown here is derived from an EMBL/GenBank/DDBJ whole genome shotgun (WGS) entry which is preliminary data.</text>
</comment>
<proteinExistence type="predicted"/>
<dbReference type="Proteomes" id="UP001595776">
    <property type="component" value="Unassembled WGS sequence"/>
</dbReference>
<organism evidence="2 3">
    <name type="scientific">Kordiimonas lipolytica</name>
    <dbReference type="NCBI Taxonomy" id="1662421"/>
    <lineage>
        <taxon>Bacteria</taxon>
        <taxon>Pseudomonadati</taxon>
        <taxon>Pseudomonadota</taxon>
        <taxon>Alphaproteobacteria</taxon>
        <taxon>Kordiimonadales</taxon>
        <taxon>Kordiimonadaceae</taxon>
        <taxon>Kordiimonas</taxon>
    </lineage>
</organism>
<dbReference type="EMBL" id="JBHSCR010000003">
    <property type="protein sequence ID" value="MFC4347281.1"/>
    <property type="molecule type" value="Genomic_DNA"/>
</dbReference>
<keyword evidence="1" id="KW-1133">Transmembrane helix</keyword>
<evidence type="ECO:0000313" key="3">
    <source>
        <dbReference type="Proteomes" id="UP001595776"/>
    </source>
</evidence>
<evidence type="ECO:0000256" key="1">
    <source>
        <dbReference type="SAM" id="Phobius"/>
    </source>
</evidence>
<name>A0ABV8U904_9PROT</name>
<feature type="transmembrane region" description="Helical" evidence="1">
    <location>
        <begin position="120"/>
        <end position="141"/>
    </location>
</feature>
<keyword evidence="1" id="KW-0472">Membrane</keyword>
<sequence>MTPRLQFVRDTHPSSLNLAGDGDDVELIEKIEASFQTTFADADTAQWHTVGDIYTTLRKEVGKSTAYHSKCAGQMAFYIVRRILKELAPTIKVTPQTKFSDLPHRCHPKLRKVLLNQYKLYAPSLELSGPGCLLLLITWLGAGVWCILRDANALFWVFLAIGSAGFVYLLPQRYRGSIGEFSSTVADMNYDYLVKRGARSDGLRIWEALGYIIEDETGVDRYLVNRNTLLLTKEAYEKEWITQFEATQNSKFAGLVGLLEEAKDITRDFSGDIDLKNAANTFNHWLDAMHSAPEDILSEIQTFFYPTGTWDDLSARMTKRYSDAASAIAQYIVEEIKKIKSGKPSL</sequence>
<protein>
    <submittedName>
        <fullName evidence="2">Uncharacterized protein</fullName>
    </submittedName>
</protein>
<keyword evidence="3" id="KW-1185">Reference proteome</keyword>
<accession>A0ABV8U904</accession>
<feature type="transmembrane region" description="Helical" evidence="1">
    <location>
        <begin position="153"/>
        <end position="170"/>
    </location>
</feature>